<dbReference type="Proteomes" id="UP001190700">
    <property type="component" value="Unassembled WGS sequence"/>
</dbReference>
<keyword evidence="2" id="KW-1185">Reference proteome</keyword>
<sequence>GWGVAQSWSARGWLTWLTGVTNPTKETTPHRASYEETLVHGLRRAVTLEDLRTVDYALQVLNRCITTAVKGSIYPIANDSFKLLVFQIGSVLPSQGDELELTCFLQRLVILLQADTYKEQAGVHEMRRDLIMRSTAITLHTFTQDMVGKFYLDQASAL</sequence>
<organism evidence="1 2">
    <name type="scientific">Cymbomonas tetramitiformis</name>
    <dbReference type="NCBI Taxonomy" id="36881"/>
    <lineage>
        <taxon>Eukaryota</taxon>
        <taxon>Viridiplantae</taxon>
        <taxon>Chlorophyta</taxon>
        <taxon>Pyramimonadophyceae</taxon>
        <taxon>Pyramimonadales</taxon>
        <taxon>Pyramimonadaceae</taxon>
        <taxon>Cymbomonas</taxon>
    </lineage>
</organism>
<evidence type="ECO:0000313" key="2">
    <source>
        <dbReference type="Proteomes" id="UP001190700"/>
    </source>
</evidence>
<evidence type="ECO:0000313" key="1">
    <source>
        <dbReference type="EMBL" id="KAK3236885.1"/>
    </source>
</evidence>
<accession>A0AAE0BJ93</accession>
<gene>
    <name evidence="1" type="ORF">CYMTET_53000</name>
</gene>
<comment type="caution">
    <text evidence="1">The sequence shown here is derived from an EMBL/GenBank/DDBJ whole genome shotgun (WGS) entry which is preliminary data.</text>
</comment>
<protein>
    <submittedName>
        <fullName evidence="1">Uncharacterized protein</fullName>
    </submittedName>
</protein>
<reference evidence="1 2" key="1">
    <citation type="journal article" date="2015" name="Genome Biol. Evol.">
        <title>Comparative Genomics of a Bacterivorous Green Alga Reveals Evolutionary Causalities and Consequences of Phago-Mixotrophic Mode of Nutrition.</title>
        <authorList>
            <person name="Burns J.A."/>
            <person name="Paasch A."/>
            <person name="Narechania A."/>
            <person name="Kim E."/>
        </authorList>
    </citation>
    <scope>NUCLEOTIDE SEQUENCE [LARGE SCALE GENOMIC DNA]</scope>
    <source>
        <strain evidence="1 2">PLY_AMNH</strain>
    </source>
</reference>
<name>A0AAE0BJ93_9CHLO</name>
<proteinExistence type="predicted"/>
<dbReference type="EMBL" id="LGRX02034781">
    <property type="protein sequence ID" value="KAK3236885.1"/>
    <property type="molecule type" value="Genomic_DNA"/>
</dbReference>
<dbReference type="AlphaFoldDB" id="A0AAE0BJ93"/>
<feature type="non-terminal residue" evidence="1">
    <location>
        <position position="1"/>
    </location>
</feature>